<feature type="transmembrane region" description="Helical" evidence="1">
    <location>
        <begin position="517"/>
        <end position="541"/>
    </location>
</feature>
<keyword evidence="3" id="KW-1185">Reference proteome</keyword>
<evidence type="ECO:0000313" key="3">
    <source>
        <dbReference type="Proteomes" id="UP000652681"/>
    </source>
</evidence>
<keyword evidence="1" id="KW-0812">Transmembrane</keyword>
<comment type="caution">
    <text evidence="2">The sequence shown here is derived from an EMBL/GenBank/DDBJ whole genome shotgun (WGS) entry which is preliminary data.</text>
</comment>
<dbReference type="PANTHER" id="PTHR35337">
    <property type="entry name" value="SLR1478 PROTEIN"/>
    <property type="match status" value="1"/>
</dbReference>
<gene>
    <name evidence="2" type="ORF">H9Y05_00850</name>
</gene>
<feature type="transmembrane region" description="Helical" evidence="1">
    <location>
        <begin position="222"/>
        <end position="241"/>
    </location>
</feature>
<accession>A0A8J6P3Z3</accession>
<organism evidence="2 3">
    <name type="scientific">Taishania pollutisoli</name>
    <dbReference type="NCBI Taxonomy" id="2766479"/>
    <lineage>
        <taxon>Bacteria</taxon>
        <taxon>Pseudomonadati</taxon>
        <taxon>Bacteroidota</taxon>
        <taxon>Flavobacteriia</taxon>
        <taxon>Flavobacteriales</taxon>
        <taxon>Crocinitomicaceae</taxon>
        <taxon>Taishania</taxon>
    </lineage>
</organism>
<feature type="transmembrane region" description="Helical" evidence="1">
    <location>
        <begin position="583"/>
        <end position="607"/>
    </location>
</feature>
<keyword evidence="1" id="KW-0472">Membrane</keyword>
<dbReference type="Proteomes" id="UP000652681">
    <property type="component" value="Unassembled WGS sequence"/>
</dbReference>
<dbReference type="AlphaFoldDB" id="A0A8J6P3Z3"/>
<feature type="transmembrane region" description="Helical" evidence="1">
    <location>
        <begin position="99"/>
        <end position="119"/>
    </location>
</feature>
<dbReference type="Pfam" id="PF01944">
    <property type="entry name" value="SpoIIM"/>
    <property type="match status" value="1"/>
</dbReference>
<feature type="transmembrane region" description="Helical" evidence="1">
    <location>
        <begin position="361"/>
        <end position="379"/>
    </location>
</feature>
<dbReference type="PANTHER" id="PTHR35337:SF1">
    <property type="entry name" value="SLR1478 PROTEIN"/>
    <property type="match status" value="1"/>
</dbReference>
<dbReference type="EMBL" id="JACVEL010000001">
    <property type="protein sequence ID" value="MBC9811012.1"/>
    <property type="molecule type" value="Genomic_DNA"/>
</dbReference>
<feature type="transmembrane region" description="Helical" evidence="1">
    <location>
        <begin position="199"/>
        <end position="216"/>
    </location>
</feature>
<feature type="transmembrane region" description="Helical" evidence="1">
    <location>
        <begin position="292"/>
        <end position="312"/>
    </location>
</feature>
<dbReference type="RefSeq" id="WP_216713239.1">
    <property type="nucleotide sequence ID" value="NZ_JACVEL010000001.1"/>
</dbReference>
<evidence type="ECO:0000313" key="2">
    <source>
        <dbReference type="EMBL" id="MBC9811012.1"/>
    </source>
</evidence>
<feature type="transmembrane region" description="Helical" evidence="1">
    <location>
        <begin position="414"/>
        <end position="435"/>
    </location>
</feature>
<sequence length="631" mass="73206">MKETKFIEQNKEKWSRFEKAYTSSQKNPEELSKLYLDITEDLGYAQTFYNRRTVRVYLNQLAQKVFSGVHKQGGETWKKILEVITVSIPIEIYRSRKTLLFALISFLAYAAIGVVTTYFNPDFPRIVLGDMYVDMTVDNISNGNPLAVYESQSQLSMFIYITTNNLKVALLTFFAGFFATIGTHILLFSNGVMLGSFQYFFHTKGLLITSFLGIWIHGAFEISAIVLAGGAGITAGNGLLFPKSFTRMQSLKISTIRGLKIMLSLIPFIIAAGFLESYVTRNYQLLPEWSKWCIIFFSFALIVVYYVIYPFFVARKHPHLVNQEDMSDIRPQRKLILHKLRSEGEVIKDAFQAYWLYFKKFMTVILTIVLPLALIVVYIQGQVHMDRMLSQHWYDWYALSQIMFGFGKYHLTDLLAGVAWSLLFALIFSAVFWAVKSPKVSVSYPDYFRYLRQRFWKIYLSFALFYWLFYFVPIEAKFILLFLLPLLTINVAVAGLDDGTNRLKKAFRYGKKAYGSSIIIILFFSLMLVLFIQPIALVLSIHQTWTNEPLVGDLLDMVTDFINRAAIFFTEDYMYYSNSFRQLVYLFFVLFTLPLFAMMIGLSYFNVTEKEEAIGLKKEFESFGKRKRNQE</sequence>
<keyword evidence="1" id="KW-1133">Transmembrane helix</keyword>
<feature type="transmembrane region" description="Helical" evidence="1">
    <location>
        <begin position="478"/>
        <end position="496"/>
    </location>
</feature>
<feature type="transmembrane region" description="Helical" evidence="1">
    <location>
        <begin position="455"/>
        <end position="472"/>
    </location>
</feature>
<proteinExistence type="predicted"/>
<feature type="transmembrane region" description="Helical" evidence="1">
    <location>
        <begin position="168"/>
        <end position="187"/>
    </location>
</feature>
<evidence type="ECO:0000256" key="1">
    <source>
        <dbReference type="SAM" id="Phobius"/>
    </source>
</evidence>
<feature type="transmembrane region" description="Helical" evidence="1">
    <location>
        <begin position="261"/>
        <end position="280"/>
    </location>
</feature>
<dbReference type="InterPro" id="IPR002798">
    <property type="entry name" value="SpoIIM-like"/>
</dbReference>
<name>A0A8J6P3Z3_9FLAO</name>
<reference evidence="2" key="1">
    <citation type="submission" date="2020-09" db="EMBL/GenBank/DDBJ databases">
        <title>Taishania pollutisoli gen. nov., sp. nov., Isolated from Tetrabromobisphenol A-Contaminated Soil.</title>
        <authorList>
            <person name="Chen Q."/>
        </authorList>
    </citation>
    <scope>NUCLEOTIDE SEQUENCE</scope>
    <source>
        <strain evidence="2">CZZ-1</strain>
    </source>
</reference>
<protein>
    <submittedName>
        <fullName evidence="2">Stage II sporulation protein M</fullName>
    </submittedName>
</protein>